<proteinExistence type="predicted"/>
<dbReference type="OrthoDB" id="1550455at2"/>
<dbReference type="RefSeq" id="WP_072820449.1">
    <property type="nucleotide sequence ID" value="NZ_FQUJ01000004.1"/>
</dbReference>
<dbReference type="EMBL" id="FQUJ01000004">
    <property type="protein sequence ID" value="SHE75522.1"/>
    <property type="molecule type" value="Genomic_DNA"/>
</dbReference>
<reference evidence="1 2" key="1">
    <citation type="submission" date="2016-11" db="EMBL/GenBank/DDBJ databases">
        <authorList>
            <person name="Jaros S."/>
            <person name="Januszkiewicz K."/>
            <person name="Wedrychowicz H."/>
        </authorList>
    </citation>
    <scope>NUCLEOTIDE SEQUENCE [LARGE SCALE GENOMIC DNA]</scope>
    <source>
        <strain evidence="1 2">DSM 19980</strain>
    </source>
</reference>
<dbReference type="Proteomes" id="UP000184346">
    <property type="component" value="Unassembled WGS sequence"/>
</dbReference>
<name>A0A1M4W3J5_9GAMM</name>
<accession>A0A1M4W3J5</accession>
<dbReference type="STRING" id="1121942.SAMN02745148_01054"/>
<protein>
    <submittedName>
        <fullName evidence="1">Uncharacterized protein</fullName>
    </submittedName>
</protein>
<evidence type="ECO:0000313" key="2">
    <source>
        <dbReference type="Proteomes" id="UP000184346"/>
    </source>
</evidence>
<sequence>MKTYFIRHSSELDIDRVTLETMWKNQFAGIHYPHDKAGNFGEGDSISTDPRDYKGRGKSSLDILWTIARDGGYVCTTYRGIPGAKLGIVRPGSEVQLLRGTWGSKNGLKGREAVLKVLQLENVINLSAIASLPLTTVQPRQGTICQWRKVKKRVQAVLEGEPSKDVSNLTPDLQEVMCMEFMRTSAAAAAGLPKLQSTLAPIGRTMPDVDIYGISTTGQPIVAQVTYHTLDAATGAGKLSKLDAYAKDGASTILFCLCKEPTEAGGHLVFPLTKVFQEFCIDSVEGKAWLAAVSA</sequence>
<gene>
    <name evidence="1" type="ORF">SAMN02745148_01054</name>
</gene>
<evidence type="ECO:0000313" key="1">
    <source>
        <dbReference type="EMBL" id="SHE75522.1"/>
    </source>
</evidence>
<keyword evidence="2" id="KW-1185">Reference proteome</keyword>
<dbReference type="AlphaFoldDB" id="A0A1M4W3J5"/>
<organism evidence="1 2">
    <name type="scientific">Modicisalibacter ilicicola DSM 19980</name>
    <dbReference type="NCBI Taxonomy" id="1121942"/>
    <lineage>
        <taxon>Bacteria</taxon>
        <taxon>Pseudomonadati</taxon>
        <taxon>Pseudomonadota</taxon>
        <taxon>Gammaproteobacteria</taxon>
        <taxon>Oceanospirillales</taxon>
        <taxon>Halomonadaceae</taxon>
        <taxon>Modicisalibacter</taxon>
    </lineage>
</organism>